<sequence>MKDTDDVSKKDVITKLIVLSSRHMMPGDLLYKIYALRKDVIVKETCFGAEVSGKSEDVNSLIRDIRILDPYGIFIKERGFPIGDLRRCRATSGGGARPGFHQIEVEAAALPLMSRALLEYDMGVKPTTHEKPAKLDINVFKKIIADCLHSL</sequence>
<dbReference type="NCBIfam" id="TIGR03272">
    <property type="entry name" value="methan_mark_6"/>
    <property type="match status" value="1"/>
</dbReference>
<dbReference type="InterPro" id="IPR012025">
    <property type="entry name" value="Methan_mark_6"/>
</dbReference>
<dbReference type="Pfam" id="PF09875">
    <property type="entry name" value="DUF2102"/>
    <property type="match status" value="1"/>
</dbReference>
<comment type="caution">
    <text evidence="1">The sequence shown here is derived from an EMBL/GenBank/DDBJ whole genome shotgun (WGS) entry which is preliminary data.</text>
</comment>
<dbReference type="PIRSF" id="PIRSF005642">
    <property type="entry name" value="UCP005642"/>
    <property type="match status" value="1"/>
</dbReference>
<accession>A0A811T2M0</accession>
<dbReference type="EMBL" id="CAJHIM010000007">
    <property type="protein sequence ID" value="CAD6491476.1"/>
    <property type="molecule type" value="Genomic_DNA"/>
</dbReference>
<reference evidence="1" key="1">
    <citation type="submission" date="2020-10" db="EMBL/GenBank/DDBJ databases">
        <authorList>
            <person name="Hahn C.J."/>
            <person name="Laso-Perez R."/>
            <person name="Vulcano F."/>
            <person name="Vaziourakis K.-M."/>
            <person name="Stokke R."/>
            <person name="Steen I.H."/>
            <person name="Teske A."/>
            <person name="Boetius A."/>
            <person name="Liebeke M."/>
            <person name="Amann R."/>
            <person name="Knittel K."/>
        </authorList>
    </citation>
    <scope>NUCLEOTIDE SEQUENCE</scope>
    <source>
        <strain evidence="1">Gfbio:e3339647-f889-4370-9287-4fb5cb688e4c:AG393N10_GoMArc1</strain>
    </source>
</reference>
<protein>
    <recommendedName>
        <fullName evidence="3">Methanogenesis marker 6 protein</fullName>
    </recommendedName>
</protein>
<dbReference type="AlphaFoldDB" id="A0A811T2M0"/>
<evidence type="ECO:0000313" key="1">
    <source>
        <dbReference type="EMBL" id="CAD6491476.1"/>
    </source>
</evidence>
<dbReference type="Proteomes" id="UP000637195">
    <property type="component" value="Unassembled WGS sequence"/>
</dbReference>
<proteinExistence type="predicted"/>
<gene>
    <name evidence="1" type="ORF">ANIMEMIM_00144</name>
</gene>
<name>A0A811T2M0_9EURY</name>
<organism evidence="1 2">
    <name type="scientific">Candidatus Argoarchaeum ethanivorans</name>
    <dbReference type="NCBI Taxonomy" id="2608793"/>
    <lineage>
        <taxon>Archaea</taxon>
        <taxon>Methanobacteriati</taxon>
        <taxon>Methanobacteriota</taxon>
        <taxon>Stenosarchaea group</taxon>
        <taxon>Methanomicrobia</taxon>
        <taxon>Methanosarcinales</taxon>
        <taxon>Methanosarcinales incertae sedis</taxon>
        <taxon>GOM Arc I cluster</taxon>
        <taxon>Candidatus Argoarchaeum</taxon>
    </lineage>
</organism>
<evidence type="ECO:0008006" key="3">
    <source>
        <dbReference type="Google" id="ProtNLM"/>
    </source>
</evidence>
<evidence type="ECO:0000313" key="2">
    <source>
        <dbReference type="Proteomes" id="UP000637195"/>
    </source>
</evidence>